<protein>
    <submittedName>
        <fullName evidence="1">Uncharacterized protein</fullName>
    </submittedName>
</protein>
<gene>
    <name evidence="1" type="ORF">DSO57_1016813</name>
</gene>
<dbReference type="Proteomes" id="UP001165960">
    <property type="component" value="Unassembled WGS sequence"/>
</dbReference>
<comment type="caution">
    <text evidence="1">The sequence shown here is derived from an EMBL/GenBank/DDBJ whole genome shotgun (WGS) entry which is preliminary data.</text>
</comment>
<dbReference type="EMBL" id="QTSX02002909">
    <property type="protein sequence ID" value="KAJ9073418.1"/>
    <property type="molecule type" value="Genomic_DNA"/>
</dbReference>
<proteinExistence type="predicted"/>
<accession>A0ACC2TFI1</accession>
<keyword evidence="2" id="KW-1185">Reference proteome</keyword>
<reference evidence="1" key="1">
    <citation type="submission" date="2022-04" db="EMBL/GenBank/DDBJ databases">
        <title>Genome of the entomopathogenic fungus Entomophthora muscae.</title>
        <authorList>
            <person name="Elya C."/>
            <person name="Lovett B.R."/>
            <person name="Lee E."/>
            <person name="Macias A.M."/>
            <person name="Hajek A.E."/>
            <person name="De Bivort B.L."/>
            <person name="Kasson M.T."/>
            <person name="De Fine Licht H.H."/>
            <person name="Stajich J.E."/>
        </authorList>
    </citation>
    <scope>NUCLEOTIDE SEQUENCE</scope>
    <source>
        <strain evidence="1">Berkeley</strain>
    </source>
</reference>
<evidence type="ECO:0000313" key="2">
    <source>
        <dbReference type="Proteomes" id="UP001165960"/>
    </source>
</evidence>
<name>A0ACC2TFI1_9FUNG</name>
<evidence type="ECO:0000313" key="1">
    <source>
        <dbReference type="EMBL" id="KAJ9073418.1"/>
    </source>
</evidence>
<organism evidence="1 2">
    <name type="scientific">Entomophthora muscae</name>
    <dbReference type="NCBI Taxonomy" id="34485"/>
    <lineage>
        <taxon>Eukaryota</taxon>
        <taxon>Fungi</taxon>
        <taxon>Fungi incertae sedis</taxon>
        <taxon>Zoopagomycota</taxon>
        <taxon>Entomophthoromycotina</taxon>
        <taxon>Entomophthoromycetes</taxon>
        <taxon>Entomophthorales</taxon>
        <taxon>Entomophthoraceae</taxon>
        <taxon>Entomophthora</taxon>
    </lineage>
</organism>
<sequence>MRSQNQESFTTPANSSISTFQNVYDIEEFYSEPDYEPMVQNNVLGYDIPSALLEQFPSENPEWALTYALREERCLANHQSTSVKVTANTISGYSHSSEQFTQDCSASEEYPQCSEISIQFGRLLLSYIRSNLQEMQDFENMNEE</sequence>